<dbReference type="InterPro" id="IPR000045">
    <property type="entry name" value="Prepilin_IV_endopep_pep"/>
</dbReference>
<keyword evidence="2" id="KW-1133">Transmembrane helix</keyword>
<keyword evidence="2" id="KW-0472">Membrane</keyword>
<keyword evidence="2" id="KW-0812">Transmembrane</keyword>
<feature type="transmembrane region" description="Helical" evidence="2">
    <location>
        <begin position="136"/>
        <end position="155"/>
    </location>
</feature>
<dbReference type="GO" id="GO:0006465">
    <property type="term" value="P:signal peptide processing"/>
    <property type="evidence" value="ECO:0007669"/>
    <property type="project" value="TreeGrafter"/>
</dbReference>
<dbReference type="Gene3D" id="1.20.120.1220">
    <property type="match status" value="1"/>
</dbReference>
<feature type="transmembrane region" description="Helical" evidence="2">
    <location>
        <begin position="110"/>
        <end position="129"/>
    </location>
</feature>
<proteinExistence type="inferred from homology"/>
<dbReference type="GO" id="GO:0005886">
    <property type="term" value="C:plasma membrane"/>
    <property type="evidence" value="ECO:0007669"/>
    <property type="project" value="TreeGrafter"/>
</dbReference>
<dbReference type="EMBL" id="SMAG01000001">
    <property type="protein sequence ID" value="TCS96509.1"/>
    <property type="molecule type" value="Genomic_DNA"/>
</dbReference>
<dbReference type="AlphaFoldDB" id="A0A4R3L9W9"/>
<evidence type="ECO:0000313" key="4">
    <source>
        <dbReference type="EMBL" id="TCS96509.1"/>
    </source>
</evidence>
<evidence type="ECO:0000256" key="1">
    <source>
        <dbReference type="ARBA" id="ARBA00005801"/>
    </source>
</evidence>
<dbReference type="Pfam" id="PF01478">
    <property type="entry name" value="Peptidase_A24"/>
    <property type="match status" value="1"/>
</dbReference>
<organism evidence="4 5">
    <name type="scientific">Hazenella coriacea</name>
    <dbReference type="NCBI Taxonomy" id="1179467"/>
    <lineage>
        <taxon>Bacteria</taxon>
        <taxon>Bacillati</taxon>
        <taxon>Bacillota</taxon>
        <taxon>Bacilli</taxon>
        <taxon>Bacillales</taxon>
        <taxon>Thermoactinomycetaceae</taxon>
        <taxon>Hazenella</taxon>
    </lineage>
</organism>
<protein>
    <submittedName>
        <fullName evidence="4">Type IV leader peptidase family protein</fullName>
    </submittedName>
</protein>
<reference evidence="4 5" key="1">
    <citation type="submission" date="2019-03" db="EMBL/GenBank/DDBJ databases">
        <title>Genomic Encyclopedia of Type Strains, Phase IV (KMG-IV): sequencing the most valuable type-strain genomes for metagenomic binning, comparative biology and taxonomic classification.</title>
        <authorList>
            <person name="Goeker M."/>
        </authorList>
    </citation>
    <scope>NUCLEOTIDE SEQUENCE [LARGE SCALE GENOMIC DNA]</scope>
    <source>
        <strain evidence="4 5">DSM 45707</strain>
    </source>
</reference>
<feature type="transmembrane region" description="Helical" evidence="2">
    <location>
        <begin position="175"/>
        <end position="196"/>
    </location>
</feature>
<gene>
    <name evidence="4" type="ORF">EDD58_101142</name>
</gene>
<name>A0A4R3L9W9_9BACL</name>
<comment type="similarity">
    <text evidence="1">Belongs to the peptidase A24 family.</text>
</comment>
<sequence length="239" mass="27641">MNSWWIGLIHLSVAPWLPKLAWLSVRKRSDCVWRSQNCGTCLKAKPQGLTKKCVDCRIYIRQIQWISTFLILITTSILIFQQRTGFDLLASLLLLDFLLLVSWTDLWTGIIPNCLTLGGWFSFLVFRIFEHTQPFWQYFMAGLSIGIGLALIAWLTRGMGLGDAKLMAVAGWVIGWPHIFTAFWLSTVSCMIYVIYRWLTEKSLSRLDKIPFAPHLAMGLFVADVWGEMGWSWYLSWFF</sequence>
<comment type="caution">
    <text evidence="4">The sequence shown here is derived from an EMBL/GenBank/DDBJ whole genome shotgun (WGS) entry which is preliminary data.</text>
</comment>
<keyword evidence="5" id="KW-1185">Reference proteome</keyword>
<evidence type="ECO:0000313" key="5">
    <source>
        <dbReference type="Proteomes" id="UP000294937"/>
    </source>
</evidence>
<dbReference type="PANTHER" id="PTHR30487:SF0">
    <property type="entry name" value="PREPILIN LEADER PEPTIDASE_N-METHYLTRANSFERASE-RELATED"/>
    <property type="match status" value="1"/>
</dbReference>
<evidence type="ECO:0000256" key="2">
    <source>
        <dbReference type="SAM" id="Phobius"/>
    </source>
</evidence>
<evidence type="ECO:0000259" key="3">
    <source>
        <dbReference type="Pfam" id="PF01478"/>
    </source>
</evidence>
<accession>A0A4R3L9W9</accession>
<dbReference type="OrthoDB" id="9789291at2"/>
<dbReference type="RefSeq" id="WP_131922917.1">
    <property type="nucleotide sequence ID" value="NZ_SMAG01000001.1"/>
</dbReference>
<feature type="domain" description="Prepilin type IV endopeptidase peptidase" evidence="3">
    <location>
        <begin position="93"/>
        <end position="195"/>
    </location>
</feature>
<feature type="transmembrane region" description="Helical" evidence="2">
    <location>
        <begin position="63"/>
        <end position="80"/>
    </location>
</feature>
<dbReference type="Proteomes" id="UP000294937">
    <property type="component" value="Unassembled WGS sequence"/>
</dbReference>
<dbReference type="GO" id="GO:0004190">
    <property type="term" value="F:aspartic-type endopeptidase activity"/>
    <property type="evidence" value="ECO:0007669"/>
    <property type="project" value="InterPro"/>
</dbReference>
<dbReference type="InterPro" id="IPR050882">
    <property type="entry name" value="Prepilin_peptidase/N-MTase"/>
</dbReference>
<dbReference type="PANTHER" id="PTHR30487">
    <property type="entry name" value="TYPE 4 PREPILIN-LIKE PROTEINS LEADER PEPTIDE-PROCESSING ENZYME"/>
    <property type="match status" value="1"/>
</dbReference>